<keyword evidence="3 5" id="KW-1133">Transmembrane helix</keyword>
<evidence type="ECO:0000256" key="2">
    <source>
        <dbReference type="ARBA" id="ARBA00022692"/>
    </source>
</evidence>
<evidence type="ECO:0000256" key="3">
    <source>
        <dbReference type="ARBA" id="ARBA00022989"/>
    </source>
</evidence>
<evidence type="ECO:0000313" key="6">
    <source>
        <dbReference type="EMBL" id="KAI0510457.1"/>
    </source>
</evidence>
<name>A0A8T3BDU2_DENNO</name>
<sequence>MTAASLPLLLQRWPATTSPINTLKHFQQLSWKHSNSRVILIAPTSIWTLAAQRRRALARCCSPAAKDGDGEAPSWTAWIPRSFSFERILKLISGATSSPIGQFIESPRTFLHSIDPRVKMVWLLALVVLPARSHIYMRIGLVVYLSFLSVLVLPARVWMDQLGRVAFLSGILFIMLGFGSDSVPPAVQLRTPPPSMIGLPDIPKSLGGYSYMIMKLGPFQLTRKGLSVASTSACLTFTIFQSASLCLTTTTPEQLASALWWFMYPLSFVGVSVDEVILTLLLSLRFINLVFDEVRNTALGIVARRICWQKLTFLETLDVFVMYVRRIFKNIFNHAEQISKAMIARGFRGDSSTHKIYFLSNSTFGLLDFVSLLCLLSLVGAAVLSERALI</sequence>
<evidence type="ECO:0000313" key="7">
    <source>
        <dbReference type="Proteomes" id="UP000829196"/>
    </source>
</evidence>
<feature type="transmembrane region" description="Helical" evidence="5">
    <location>
        <begin position="162"/>
        <end position="180"/>
    </location>
</feature>
<dbReference type="AlphaFoldDB" id="A0A8T3BDU2"/>
<dbReference type="InterPro" id="IPR003339">
    <property type="entry name" value="ABC/ECF_trnsptr_transmembrane"/>
</dbReference>
<dbReference type="SMR" id="A0A8T3BDU2"/>
<feature type="transmembrane region" description="Helical" evidence="5">
    <location>
        <begin position="135"/>
        <end position="155"/>
    </location>
</feature>
<organism evidence="6 7">
    <name type="scientific">Dendrobium nobile</name>
    <name type="common">Orchid</name>
    <dbReference type="NCBI Taxonomy" id="94219"/>
    <lineage>
        <taxon>Eukaryota</taxon>
        <taxon>Viridiplantae</taxon>
        <taxon>Streptophyta</taxon>
        <taxon>Embryophyta</taxon>
        <taxon>Tracheophyta</taxon>
        <taxon>Spermatophyta</taxon>
        <taxon>Magnoliopsida</taxon>
        <taxon>Liliopsida</taxon>
        <taxon>Asparagales</taxon>
        <taxon>Orchidaceae</taxon>
        <taxon>Epidendroideae</taxon>
        <taxon>Malaxideae</taxon>
        <taxon>Dendrobiinae</taxon>
        <taxon>Dendrobium</taxon>
    </lineage>
</organism>
<dbReference type="EMBL" id="JAGYWB010000009">
    <property type="protein sequence ID" value="KAI0510457.1"/>
    <property type="molecule type" value="Genomic_DNA"/>
</dbReference>
<dbReference type="OrthoDB" id="2019294at2759"/>
<dbReference type="PANTHER" id="PTHR33514">
    <property type="entry name" value="PROTEIN ABCI12, CHLOROPLASTIC"/>
    <property type="match status" value="1"/>
</dbReference>
<evidence type="ECO:0008006" key="8">
    <source>
        <dbReference type="Google" id="ProtNLM"/>
    </source>
</evidence>
<evidence type="ECO:0000256" key="1">
    <source>
        <dbReference type="ARBA" id="ARBA00004141"/>
    </source>
</evidence>
<proteinExistence type="predicted"/>
<keyword evidence="4 5" id="KW-0472">Membrane</keyword>
<dbReference type="Pfam" id="PF02361">
    <property type="entry name" value="CbiQ"/>
    <property type="match status" value="1"/>
</dbReference>
<comment type="subcellular location">
    <subcellularLocation>
        <location evidence="1">Membrane</location>
        <topology evidence="1">Multi-pass membrane protein</topology>
    </subcellularLocation>
</comment>
<dbReference type="GO" id="GO:0009507">
    <property type="term" value="C:chloroplast"/>
    <property type="evidence" value="ECO:0007669"/>
    <property type="project" value="TreeGrafter"/>
</dbReference>
<evidence type="ECO:0000256" key="4">
    <source>
        <dbReference type="ARBA" id="ARBA00023136"/>
    </source>
</evidence>
<keyword evidence="2 5" id="KW-0812">Transmembrane</keyword>
<comment type="caution">
    <text evidence="6">The sequence shown here is derived from an EMBL/GenBank/DDBJ whole genome shotgun (WGS) entry which is preliminary data.</text>
</comment>
<dbReference type="GO" id="GO:0005886">
    <property type="term" value="C:plasma membrane"/>
    <property type="evidence" value="ECO:0007669"/>
    <property type="project" value="UniProtKB-ARBA"/>
</dbReference>
<gene>
    <name evidence="6" type="ORF">KFK09_011059</name>
</gene>
<evidence type="ECO:0000256" key="5">
    <source>
        <dbReference type="SAM" id="Phobius"/>
    </source>
</evidence>
<reference evidence="6" key="1">
    <citation type="journal article" date="2022" name="Front. Genet.">
        <title>Chromosome-Scale Assembly of the Dendrobium nobile Genome Provides Insights Into the Molecular Mechanism of the Biosynthesis of the Medicinal Active Ingredient of Dendrobium.</title>
        <authorList>
            <person name="Xu Q."/>
            <person name="Niu S.-C."/>
            <person name="Li K.-L."/>
            <person name="Zheng P.-J."/>
            <person name="Zhang X.-J."/>
            <person name="Jia Y."/>
            <person name="Liu Y."/>
            <person name="Niu Y.-X."/>
            <person name="Yu L.-H."/>
            <person name="Chen D.-F."/>
            <person name="Zhang G.-Q."/>
        </authorList>
    </citation>
    <scope>NUCLEOTIDE SEQUENCE</scope>
    <source>
        <tissue evidence="6">Leaf</tissue>
    </source>
</reference>
<dbReference type="Proteomes" id="UP000829196">
    <property type="component" value="Unassembled WGS sequence"/>
</dbReference>
<feature type="transmembrane region" description="Helical" evidence="5">
    <location>
        <begin position="226"/>
        <end position="247"/>
    </location>
</feature>
<keyword evidence="7" id="KW-1185">Reference proteome</keyword>
<accession>A0A8T3BDU2</accession>
<dbReference type="PANTHER" id="PTHR33514:SF13">
    <property type="entry name" value="PROTEIN ABCI12, CHLOROPLASTIC"/>
    <property type="match status" value="1"/>
</dbReference>
<protein>
    <recommendedName>
        <fullName evidence="8">Protein ABCI12, chloroplastic</fullName>
    </recommendedName>
</protein>
<feature type="transmembrane region" description="Helical" evidence="5">
    <location>
        <begin position="259"/>
        <end position="282"/>
    </location>
</feature>
<feature type="transmembrane region" description="Helical" evidence="5">
    <location>
        <begin position="364"/>
        <end position="384"/>
    </location>
</feature>
<dbReference type="CDD" id="cd16914">
    <property type="entry name" value="EcfT"/>
    <property type="match status" value="1"/>
</dbReference>